<dbReference type="EMBL" id="LT615367">
    <property type="protein sequence ID" value="SLM62086.1"/>
    <property type="molecule type" value="Genomic_DNA"/>
</dbReference>
<sequence>MRRTNVFHKLCIYFSGRQSRCVDDLPDVIKNQREDTPYLIRLSVWVMLAFVVFLISWSAFINIDEVVRAQGKTVYQLQRYSVQASQSGELSDMYVHEGQIVNIGDPLMRLEHNQQALSGTSQNRTDQLFLVMSPIKGIISRILVNSTAGRIQRGQTLAEITPLDDKLQIEAYVRPQDIAFLRPGQNATVTFTAYDYTTYGGLKAFVDLIHTEMMTGQSGDNFYLVRLHAEKNYLGNIDKPLLILPGMTANIDIISGRKTLLSYVFKPIKQVQKEALRER</sequence>
<keyword evidence="8" id="KW-1185">Reference proteome</keyword>
<keyword evidence="2 5" id="KW-0812">Transmembrane</keyword>
<proteinExistence type="predicted"/>
<dbReference type="Proteomes" id="UP000294820">
    <property type="component" value="Chromosome 1"/>
</dbReference>
<reference evidence="7 8" key="1">
    <citation type="submission" date="2016-09" db="EMBL/GenBank/DDBJ databases">
        <authorList>
            <person name="Reverchon S."/>
            <person name="Nasser W."/>
            <person name="Leonard S."/>
            <person name="Brochier C."/>
            <person name="Duprey A."/>
        </authorList>
    </citation>
    <scope>NUCLEOTIDE SEQUENCE [LARGE SCALE GENOMIC DNA]</scope>
    <source>
        <strain evidence="7 8">174/2</strain>
    </source>
</reference>
<accession>A0A375A855</accession>
<dbReference type="PANTHER" id="PTHR30386:SF26">
    <property type="entry name" value="TRANSPORT PROTEIN COMB"/>
    <property type="match status" value="1"/>
</dbReference>
<dbReference type="AlphaFoldDB" id="A0A375A855"/>
<evidence type="ECO:0000256" key="4">
    <source>
        <dbReference type="ARBA" id="ARBA00023136"/>
    </source>
</evidence>
<dbReference type="Pfam" id="PF26002">
    <property type="entry name" value="Beta-barrel_AprE"/>
    <property type="match status" value="1"/>
</dbReference>
<name>A0A375A855_9GAMM</name>
<comment type="subcellular location">
    <subcellularLocation>
        <location evidence="1">Membrane</location>
        <topology evidence="1">Single-pass membrane protein</topology>
    </subcellularLocation>
</comment>
<dbReference type="KEGG" id="daq:DAQ1742_01060"/>
<dbReference type="PANTHER" id="PTHR30386">
    <property type="entry name" value="MEMBRANE FUSION SUBUNIT OF EMRAB-TOLC MULTIDRUG EFFLUX PUMP"/>
    <property type="match status" value="1"/>
</dbReference>
<keyword evidence="3 5" id="KW-1133">Transmembrane helix</keyword>
<dbReference type="RefSeq" id="WP_083961089.1">
    <property type="nucleotide sequence ID" value="NZ_LT615367.1"/>
</dbReference>
<organism evidence="7 8">
    <name type="scientific">Dickeya aquatica</name>
    <dbReference type="NCBI Taxonomy" id="1401087"/>
    <lineage>
        <taxon>Bacteria</taxon>
        <taxon>Pseudomonadati</taxon>
        <taxon>Pseudomonadota</taxon>
        <taxon>Gammaproteobacteria</taxon>
        <taxon>Enterobacterales</taxon>
        <taxon>Pectobacteriaceae</taxon>
        <taxon>Dickeya</taxon>
    </lineage>
</organism>
<dbReference type="Gene3D" id="2.40.30.170">
    <property type="match status" value="1"/>
</dbReference>
<protein>
    <submittedName>
        <fullName evidence="7">HlyD family secretion protein</fullName>
    </submittedName>
</protein>
<evidence type="ECO:0000256" key="2">
    <source>
        <dbReference type="ARBA" id="ARBA00022692"/>
    </source>
</evidence>
<evidence type="ECO:0000313" key="8">
    <source>
        <dbReference type="Proteomes" id="UP000294820"/>
    </source>
</evidence>
<evidence type="ECO:0000259" key="6">
    <source>
        <dbReference type="Pfam" id="PF26002"/>
    </source>
</evidence>
<gene>
    <name evidence="7" type="ORF">DAQ1742_01060</name>
</gene>
<dbReference type="PRINTS" id="PR01490">
    <property type="entry name" value="RTXTOXIND"/>
</dbReference>
<dbReference type="Gene3D" id="2.40.50.100">
    <property type="match status" value="1"/>
</dbReference>
<dbReference type="GO" id="GO:0016020">
    <property type="term" value="C:membrane"/>
    <property type="evidence" value="ECO:0007669"/>
    <property type="project" value="UniProtKB-SubCell"/>
</dbReference>
<evidence type="ECO:0000313" key="7">
    <source>
        <dbReference type="EMBL" id="SLM62086.1"/>
    </source>
</evidence>
<keyword evidence="4 5" id="KW-0472">Membrane</keyword>
<dbReference type="InterPro" id="IPR058982">
    <property type="entry name" value="Beta-barrel_AprE"/>
</dbReference>
<dbReference type="InterPro" id="IPR050739">
    <property type="entry name" value="MFP"/>
</dbReference>
<evidence type="ECO:0000256" key="3">
    <source>
        <dbReference type="ARBA" id="ARBA00022989"/>
    </source>
</evidence>
<feature type="transmembrane region" description="Helical" evidence="5">
    <location>
        <begin position="38"/>
        <end position="60"/>
    </location>
</feature>
<evidence type="ECO:0000256" key="5">
    <source>
        <dbReference type="SAM" id="Phobius"/>
    </source>
</evidence>
<feature type="domain" description="AprE-like beta-barrel" evidence="6">
    <location>
        <begin position="167"/>
        <end position="255"/>
    </location>
</feature>
<evidence type="ECO:0000256" key="1">
    <source>
        <dbReference type="ARBA" id="ARBA00004167"/>
    </source>
</evidence>